<evidence type="ECO:0000256" key="6">
    <source>
        <dbReference type="HAMAP-Rule" id="MF_00074"/>
    </source>
</evidence>
<evidence type="ECO:0000256" key="5">
    <source>
        <dbReference type="ARBA" id="ARBA00022691"/>
    </source>
</evidence>
<dbReference type="EMBL" id="AZFX01000038">
    <property type="protein sequence ID" value="KRM10445.1"/>
    <property type="molecule type" value="Genomic_DNA"/>
</dbReference>
<dbReference type="Gene3D" id="3.40.50.150">
    <property type="entry name" value="Vaccinia Virus protein VP39"/>
    <property type="match status" value="1"/>
</dbReference>
<keyword evidence="8" id="KW-1185">Reference proteome</keyword>
<accession>A0A0R1VYE2</accession>
<dbReference type="GO" id="GO:0070043">
    <property type="term" value="F:rRNA (guanine-N7-)-methyltransferase activity"/>
    <property type="evidence" value="ECO:0007669"/>
    <property type="project" value="UniProtKB-UniRule"/>
</dbReference>
<gene>
    <name evidence="6" type="primary">rsmG</name>
    <name evidence="7" type="ORF">FC15_GL001422</name>
</gene>
<feature type="binding site" evidence="6">
    <location>
        <begin position="145"/>
        <end position="146"/>
    </location>
    <ligand>
        <name>S-adenosyl-L-methionine</name>
        <dbReference type="ChEBI" id="CHEBI:59789"/>
    </ligand>
</feature>
<evidence type="ECO:0000256" key="4">
    <source>
        <dbReference type="ARBA" id="ARBA00022679"/>
    </source>
</evidence>
<name>A0A0R1VYE2_9LACO</name>
<dbReference type="PANTHER" id="PTHR31760">
    <property type="entry name" value="S-ADENOSYL-L-METHIONINE-DEPENDENT METHYLTRANSFERASES SUPERFAMILY PROTEIN"/>
    <property type="match status" value="1"/>
</dbReference>
<dbReference type="InterPro" id="IPR003682">
    <property type="entry name" value="rRNA_ssu_MeTfrase_G"/>
</dbReference>
<comment type="similarity">
    <text evidence="6">Belongs to the methyltransferase superfamily. RNA methyltransferase RsmG family.</text>
</comment>
<keyword evidence="2 6" id="KW-0698">rRNA processing</keyword>
<comment type="caution">
    <text evidence="6">Lacks conserved residue(s) required for the propagation of feature annotation.</text>
</comment>
<dbReference type="FunFam" id="3.40.50.150:FF:000041">
    <property type="entry name" value="Ribosomal RNA small subunit methyltransferase G"/>
    <property type="match status" value="1"/>
</dbReference>
<sequence>MRETNGCFTKNVRFEMSPDQFYQQLASQGISLTEMQKKQFMTYYELLVETNKVVNLTAITAKDDVYLKHFYDSLTLAFALPELQTEAWSLLDVGAGAGFPSIPNKIVFPQLQVSIVDSLNKRIKFLQELATQLDLEGVAFYHARAEDFGNKRSEHRQSYNVVTARAVASLPVLAELCLPLVEKGGYFVAMKGSKGSEELAQSAHALNILGGKLVRTVELTLPQTNDQRVIIIVKKTKETPKTYPRKPGTITKSPLLGELLK</sequence>
<keyword evidence="1 6" id="KW-0963">Cytoplasm</keyword>
<keyword evidence="4 6" id="KW-0808">Transferase</keyword>
<dbReference type="PIRSF" id="PIRSF003078">
    <property type="entry name" value="GidB"/>
    <property type="match status" value="1"/>
</dbReference>
<dbReference type="CDD" id="cd02440">
    <property type="entry name" value="AdoMet_MTases"/>
    <property type="match status" value="1"/>
</dbReference>
<evidence type="ECO:0000256" key="1">
    <source>
        <dbReference type="ARBA" id="ARBA00022490"/>
    </source>
</evidence>
<comment type="function">
    <text evidence="6">Specifically methylates the N7 position of a guanine in 16S rRNA.</text>
</comment>
<dbReference type="PATRIC" id="fig|1423735.3.peg.1469"/>
<dbReference type="AlphaFoldDB" id="A0A0R1VYE2"/>
<organism evidence="7 8">
    <name type="scientific">Lapidilactobacillus concavus DSM 17758</name>
    <dbReference type="NCBI Taxonomy" id="1423735"/>
    <lineage>
        <taxon>Bacteria</taxon>
        <taxon>Bacillati</taxon>
        <taxon>Bacillota</taxon>
        <taxon>Bacilli</taxon>
        <taxon>Lactobacillales</taxon>
        <taxon>Lactobacillaceae</taxon>
        <taxon>Lapidilactobacillus</taxon>
    </lineage>
</organism>
<dbReference type="HAMAP" id="MF_00074">
    <property type="entry name" value="16SrRNA_methyltr_G"/>
    <property type="match status" value="1"/>
</dbReference>
<proteinExistence type="inferred from homology"/>
<feature type="binding site" evidence="6">
    <location>
        <position position="94"/>
    </location>
    <ligand>
        <name>S-adenosyl-L-methionine</name>
        <dbReference type="ChEBI" id="CHEBI:59789"/>
    </ligand>
</feature>
<dbReference type="EC" id="2.1.1.-" evidence="6"/>
<reference evidence="7 8" key="1">
    <citation type="journal article" date="2015" name="Genome Announc.">
        <title>Expanding the biotechnology potential of lactobacilli through comparative genomics of 213 strains and associated genera.</title>
        <authorList>
            <person name="Sun Z."/>
            <person name="Harris H.M."/>
            <person name="McCann A."/>
            <person name="Guo C."/>
            <person name="Argimon S."/>
            <person name="Zhang W."/>
            <person name="Yang X."/>
            <person name="Jeffery I.B."/>
            <person name="Cooney J.C."/>
            <person name="Kagawa T.F."/>
            <person name="Liu W."/>
            <person name="Song Y."/>
            <person name="Salvetti E."/>
            <person name="Wrobel A."/>
            <person name="Rasinkangas P."/>
            <person name="Parkhill J."/>
            <person name="Rea M.C."/>
            <person name="O'Sullivan O."/>
            <person name="Ritari J."/>
            <person name="Douillard F.P."/>
            <person name="Paul Ross R."/>
            <person name="Yang R."/>
            <person name="Briner A.E."/>
            <person name="Felis G.E."/>
            <person name="de Vos W.M."/>
            <person name="Barrangou R."/>
            <person name="Klaenhammer T.R."/>
            <person name="Caufield P.W."/>
            <person name="Cui Y."/>
            <person name="Zhang H."/>
            <person name="O'Toole P.W."/>
        </authorList>
    </citation>
    <scope>NUCLEOTIDE SEQUENCE [LARGE SCALE GENOMIC DNA]</scope>
    <source>
        <strain evidence="7 8">DSM 17758</strain>
    </source>
</reference>
<keyword evidence="3 6" id="KW-0489">Methyltransferase</keyword>
<dbReference type="Pfam" id="PF02527">
    <property type="entry name" value="GidB"/>
    <property type="match status" value="1"/>
</dbReference>
<keyword evidence="5 6" id="KW-0949">S-adenosyl-L-methionine</keyword>
<dbReference type="GO" id="GO:0005829">
    <property type="term" value="C:cytosol"/>
    <property type="evidence" value="ECO:0007669"/>
    <property type="project" value="TreeGrafter"/>
</dbReference>
<protein>
    <recommendedName>
        <fullName evidence="6">Ribosomal RNA small subunit methyltransferase G</fullName>
        <ecNumber evidence="6">2.1.1.-</ecNumber>
    </recommendedName>
    <alternativeName>
        <fullName evidence="6">16S rRNA 7-methylguanosine methyltransferase</fullName>
        <shortName evidence="6">16S rRNA m7G methyltransferase</shortName>
    </alternativeName>
</protein>
<dbReference type="NCBIfam" id="TIGR00138">
    <property type="entry name" value="rsmG_gidB"/>
    <property type="match status" value="1"/>
</dbReference>
<evidence type="ECO:0000313" key="8">
    <source>
        <dbReference type="Proteomes" id="UP000051315"/>
    </source>
</evidence>
<dbReference type="STRING" id="1423735.FC15_GL001422"/>
<feature type="binding site" evidence="6">
    <location>
        <position position="165"/>
    </location>
    <ligand>
        <name>S-adenosyl-L-methionine</name>
        <dbReference type="ChEBI" id="CHEBI:59789"/>
    </ligand>
</feature>
<dbReference type="PANTHER" id="PTHR31760:SF0">
    <property type="entry name" value="S-ADENOSYL-L-METHIONINE-DEPENDENT METHYLTRANSFERASES SUPERFAMILY PROTEIN"/>
    <property type="match status" value="1"/>
</dbReference>
<comment type="subcellular location">
    <subcellularLocation>
        <location evidence="6">Cytoplasm</location>
    </subcellularLocation>
</comment>
<feature type="binding site" evidence="6">
    <location>
        <position position="99"/>
    </location>
    <ligand>
        <name>S-adenosyl-L-methionine</name>
        <dbReference type="ChEBI" id="CHEBI:59789"/>
    </ligand>
</feature>
<dbReference type="Proteomes" id="UP000051315">
    <property type="component" value="Unassembled WGS sequence"/>
</dbReference>
<evidence type="ECO:0000313" key="7">
    <source>
        <dbReference type="EMBL" id="KRM10445.1"/>
    </source>
</evidence>
<evidence type="ECO:0000256" key="3">
    <source>
        <dbReference type="ARBA" id="ARBA00022603"/>
    </source>
</evidence>
<dbReference type="InterPro" id="IPR029063">
    <property type="entry name" value="SAM-dependent_MTases_sf"/>
</dbReference>
<comment type="caution">
    <text evidence="7">The sequence shown here is derived from an EMBL/GenBank/DDBJ whole genome shotgun (WGS) entry which is preliminary data.</text>
</comment>
<dbReference type="SUPFAM" id="SSF53335">
    <property type="entry name" value="S-adenosyl-L-methionine-dependent methyltransferases"/>
    <property type="match status" value="1"/>
</dbReference>
<evidence type="ECO:0000256" key="2">
    <source>
        <dbReference type="ARBA" id="ARBA00022552"/>
    </source>
</evidence>